<keyword evidence="2" id="KW-0472">Membrane</keyword>
<evidence type="ECO:0000313" key="4">
    <source>
        <dbReference type="Proteomes" id="UP000053257"/>
    </source>
</evidence>
<feature type="compositionally biased region" description="Polar residues" evidence="1">
    <location>
        <begin position="94"/>
        <end position="107"/>
    </location>
</feature>
<keyword evidence="4" id="KW-1185">Reference proteome</keyword>
<feature type="compositionally biased region" description="Polar residues" evidence="1">
    <location>
        <begin position="46"/>
        <end position="58"/>
    </location>
</feature>
<dbReference type="AlphaFoldDB" id="A0A0C3S222"/>
<dbReference type="Proteomes" id="UP000053257">
    <property type="component" value="Unassembled WGS sequence"/>
</dbReference>
<proteinExistence type="predicted"/>
<accession>A0A0C3S222</accession>
<dbReference type="EMBL" id="KN840468">
    <property type="protein sequence ID" value="KIP09241.1"/>
    <property type="molecule type" value="Genomic_DNA"/>
</dbReference>
<evidence type="ECO:0000256" key="2">
    <source>
        <dbReference type="SAM" id="Phobius"/>
    </source>
</evidence>
<feature type="region of interest" description="Disordered" evidence="1">
    <location>
        <begin position="88"/>
        <end position="107"/>
    </location>
</feature>
<feature type="region of interest" description="Disordered" evidence="1">
    <location>
        <begin position="41"/>
        <end position="73"/>
    </location>
</feature>
<feature type="transmembrane region" description="Helical" evidence="2">
    <location>
        <begin position="194"/>
        <end position="215"/>
    </location>
</feature>
<evidence type="ECO:0000256" key="1">
    <source>
        <dbReference type="SAM" id="MobiDB-lite"/>
    </source>
</evidence>
<reference evidence="3 4" key="1">
    <citation type="journal article" date="2014" name="PLoS Genet.">
        <title>Analysis of the Phlebiopsis gigantea genome, transcriptome and secretome provides insight into its pioneer colonization strategies of wood.</title>
        <authorList>
            <person name="Hori C."/>
            <person name="Ishida T."/>
            <person name="Igarashi K."/>
            <person name="Samejima M."/>
            <person name="Suzuki H."/>
            <person name="Master E."/>
            <person name="Ferreira P."/>
            <person name="Ruiz-Duenas F.J."/>
            <person name="Held B."/>
            <person name="Canessa P."/>
            <person name="Larrondo L.F."/>
            <person name="Schmoll M."/>
            <person name="Druzhinina I.S."/>
            <person name="Kubicek C.P."/>
            <person name="Gaskell J.A."/>
            <person name="Kersten P."/>
            <person name="St John F."/>
            <person name="Glasner J."/>
            <person name="Sabat G."/>
            <person name="Splinter BonDurant S."/>
            <person name="Syed K."/>
            <person name="Yadav J."/>
            <person name="Mgbeahuruike A.C."/>
            <person name="Kovalchuk A."/>
            <person name="Asiegbu F.O."/>
            <person name="Lackner G."/>
            <person name="Hoffmeister D."/>
            <person name="Rencoret J."/>
            <person name="Gutierrez A."/>
            <person name="Sun H."/>
            <person name="Lindquist E."/>
            <person name="Barry K."/>
            <person name="Riley R."/>
            <person name="Grigoriev I.V."/>
            <person name="Henrissat B."/>
            <person name="Kues U."/>
            <person name="Berka R.M."/>
            <person name="Martinez A.T."/>
            <person name="Covert S.F."/>
            <person name="Blanchette R.A."/>
            <person name="Cullen D."/>
        </authorList>
    </citation>
    <scope>NUCLEOTIDE SEQUENCE [LARGE SCALE GENOMIC DNA]</scope>
    <source>
        <strain evidence="3 4">11061_1 CR5-6</strain>
    </source>
</reference>
<gene>
    <name evidence="3" type="ORF">PHLGIDRAFT_338070</name>
</gene>
<organism evidence="3 4">
    <name type="scientific">Phlebiopsis gigantea (strain 11061_1 CR5-6)</name>
    <name type="common">White-rot fungus</name>
    <name type="synonym">Peniophora gigantea</name>
    <dbReference type="NCBI Taxonomy" id="745531"/>
    <lineage>
        <taxon>Eukaryota</taxon>
        <taxon>Fungi</taxon>
        <taxon>Dikarya</taxon>
        <taxon>Basidiomycota</taxon>
        <taxon>Agaricomycotina</taxon>
        <taxon>Agaricomycetes</taxon>
        <taxon>Polyporales</taxon>
        <taxon>Phanerochaetaceae</taxon>
        <taxon>Phlebiopsis</taxon>
    </lineage>
</organism>
<keyword evidence="2" id="KW-0812">Transmembrane</keyword>
<evidence type="ECO:0000313" key="3">
    <source>
        <dbReference type="EMBL" id="KIP09241.1"/>
    </source>
</evidence>
<keyword evidence="2" id="KW-1133">Transmembrane helix</keyword>
<protein>
    <submittedName>
        <fullName evidence="3">Uncharacterized protein</fullName>
    </submittedName>
</protein>
<sequence length="216" mass="21356">MGQSQSLQSADAEAGAVQGFCGFVESLCSLVSSRVEEFTSKHGTVLPTSSPLEKSSIGQAPIPEDESSSAGSVVSTVISSATTSVVNPAGPSSFKKTQPQVPSTHPTSLDAVTVDVSITDTVTSASAAAIETSQLMDTTPTDGGKSTPTTGTMTVTAASSVSLDTDTTTLDILPSPSDSLIAGSSNPSPRNASAIAGGVVGGVVLIVLCALSPAVP</sequence>
<name>A0A0C3S222_PHLG1</name>
<dbReference type="HOGENOM" id="CLU_1278029_0_0_1"/>